<evidence type="ECO:0000259" key="8">
    <source>
        <dbReference type="PROSITE" id="PS50059"/>
    </source>
</evidence>
<evidence type="ECO:0000313" key="10">
    <source>
        <dbReference type="Proteomes" id="UP000256269"/>
    </source>
</evidence>
<dbReference type="EMBL" id="QUNO01000008">
    <property type="protein sequence ID" value="REH44825.1"/>
    <property type="molecule type" value="Genomic_DNA"/>
</dbReference>
<evidence type="ECO:0000256" key="3">
    <source>
        <dbReference type="ARBA" id="ARBA00023235"/>
    </source>
</evidence>
<dbReference type="PROSITE" id="PS50059">
    <property type="entry name" value="FKBP_PPIASE"/>
    <property type="match status" value="1"/>
</dbReference>
<reference evidence="9 10" key="1">
    <citation type="submission" date="2018-08" db="EMBL/GenBank/DDBJ databases">
        <title>Genomic Encyclopedia of Archaeal and Bacterial Type Strains, Phase II (KMG-II): from individual species to whole genera.</title>
        <authorList>
            <person name="Goeker M."/>
        </authorList>
    </citation>
    <scope>NUCLEOTIDE SEQUENCE [LARGE SCALE GENOMIC DNA]</scope>
    <source>
        <strain evidence="9 10">DSM 45791</strain>
    </source>
</reference>
<evidence type="ECO:0000256" key="2">
    <source>
        <dbReference type="ARBA" id="ARBA00023110"/>
    </source>
</evidence>
<dbReference type="OrthoDB" id="25996at2"/>
<dbReference type="AlphaFoldDB" id="A0A3E0HG79"/>
<proteinExistence type="inferred from homology"/>
<keyword evidence="7" id="KW-0732">Signal</keyword>
<protein>
    <recommendedName>
        <fullName evidence="5">Peptidyl-prolyl cis-trans isomerase</fullName>
        <ecNumber evidence="5">5.2.1.8</ecNumber>
    </recommendedName>
</protein>
<dbReference type="EC" id="5.2.1.8" evidence="5"/>
<accession>A0A3E0HG79</accession>
<dbReference type="SUPFAM" id="SSF54534">
    <property type="entry name" value="FKBP-like"/>
    <property type="match status" value="1"/>
</dbReference>
<feature type="region of interest" description="Disordered" evidence="6">
    <location>
        <begin position="26"/>
        <end position="49"/>
    </location>
</feature>
<feature type="domain" description="PPIase FKBP-type" evidence="8">
    <location>
        <begin position="96"/>
        <end position="189"/>
    </location>
</feature>
<feature type="compositionally biased region" description="Low complexity" evidence="6">
    <location>
        <begin position="26"/>
        <end position="44"/>
    </location>
</feature>
<dbReference type="InterPro" id="IPR046357">
    <property type="entry name" value="PPIase_dom_sf"/>
</dbReference>
<evidence type="ECO:0000313" key="9">
    <source>
        <dbReference type="EMBL" id="REH44825.1"/>
    </source>
</evidence>
<dbReference type="PROSITE" id="PS51257">
    <property type="entry name" value="PROKAR_LIPOPROTEIN"/>
    <property type="match status" value="1"/>
</dbReference>
<keyword evidence="2 4" id="KW-0697">Rotamase</keyword>
<comment type="caution">
    <text evidence="9">The sequence shown here is derived from an EMBL/GenBank/DDBJ whole genome shotgun (WGS) entry which is preliminary data.</text>
</comment>
<dbReference type="RefSeq" id="WP_116176740.1">
    <property type="nucleotide sequence ID" value="NZ_CP144375.1"/>
</dbReference>
<feature type="chain" id="PRO_5039099224" description="Peptidyl-prolyl cis-trans isomerase" evidence="7">
    <location>
        <begin position="20"/>
        <end position="192"/>
    </location>
</feature>
<evidence type="ECO:0000256" key="1">
    <source>
        <dbReference type="ARBA" id="ARBA00000971"/>
    </source>
</evidence>
<evidence type="ECO:0000256" key="7">
    <source>
        <dbReference type="SAM" id="SignalP"/>
    </source>
</evidence>
<organism evidence="9 10">
    <name type="scientific">Kutzneria buriramensis</name>
    <dbReference type="NCBI Taxonomy" id="1045776"/>
    <lineage>
        <taxon>Bacteria</taxon>
        <taxon>Bacillati</taxon>
        <taxon>Actinomycetota</taxon>
        <taxon>Actinomycetes</taxon>
        <taxon>Pseudonocardiales</taxon>
        <taxon>Pseudonocardiaceae</taxon>
        <taxon>Kutzneria</taxon>
    </lineage>
</organism>
<gene>
    <name evidence="9" type="ORF">BCF44_108305</name>
</gene>
<comment type="catalytic activity">
    <reaction evidence="1 4 5">
        <text>[protein]-peptidylproline (omega=180) = [protein]-peptidylproline (omega=0)</text>
        <dbReference type="Rhea" id="RHEA:16237"/>
        <dbReference type="Rhea" id="RHEA-COMP:10747"/>
        <dbReference type="Rhea" id="RHEA-COMP:10748"/>
        <dbReference type="ChEBI" id="CHEBI:83833"/>
        <dbReference type="ChEBI" id="CHEBI:83834"/>
        <dbReference type="EC" id="5.2.1.8"/>
    </reaction>
</comment>
<comment type="similarity">
    <text evidence="5">Belongs to the FKBP-type PPIase family.</text>
</comment>
<feature type="signal peptide" evidence="7">
    <location>
        <begin position="1"/>
        <end position="19"/>
    </location>
</feature>
<dbReference type="Pfam" id="PF00254">
    <property type="entry name" value="FKBP_C"/>
    <property type="match status" value="1"/>
</dbReference>
<keyword evidence="10" id="KW-1185">Reference proteome</keyword>
<dbReference type="InterPro" id="IPR001179">
    <property type="entry name" value="PPIase_FKBP_dom"/>
</dbReference>
<name>A0A3E0HG79_9PSEU</name>
<keyword evidence="3 4" id="KW-0413">Isomerase</keyword>
<dbReference type="Gene3D" id="3.10.50.40">
    <property type="match status" value="1"/>
</dbReference>
<dbReference type="Proteomes" id="UP000256269">
    <property type="component" value="Unassembled WGS sequence"/>
</dbReference>
<evidence type="ECO:0000256" key="4">
    <source>
        <dbReference type="PROSITE-ProRule" id="PRU00277"/>
    </source>
</evidence>
<evidence type="ECO:0000256" key="5">
    <source>
        <dbReference type="RuleBase" id="RU003915"/>
    </source>
</evidence>
<dbReference type="GO" id="GO:0003755">
    <property type="term" value="F:peptidyl-prolyl cis-trans isomerase activity"/>
    <property type="evidence" value="ECO:0007669"/>
    <property type="project" value="UniProtKB-UniRule"/>
</dbReference>
<evidence type="ECO:0000256" key="6">
    <source>
        <dbReference type="SAM" id="MobiDB-lite"/>
    </source>
</evidence>
<sequence>MRRAGLTALVLVTLLGAVACGARPETVAATQPNSSTSAAPTTTNDPRPPCAAKDVKVTGGLNAKPKVTIPDNCAPPTSLLTRDLVPGDGNTKPGPGATVKVFFDLVAWSTKQDVDSSWAHTPVKPITVMPSDAKYGPVVKGLAAGLVDVPQGSRRLVIVPPSQGYGDKGAQGVKPNETLVFVVDTQWVVPNA</sequence>